<feature type="region of interest" description="Disordered" evidence="1">
    <location>
        <begin position="35"/>
        <end position="67"/>
    </location>
</feature>
<accession>A0A5N7MJV4</accession>
<gene>
    <name evidence="2" type="ORF">FS320_18260</name>
</gene>
<dbReference type="AlphaFoldDB" id="A0A5N7MJV4"/>
<evidence type="ECO:0000313" key="2">
    <source>
        <dbReference type="EMBL" id="MPR27108.1"/>
    </source>
</evidence>
<name>A0A5N7MJV4_9HYPH</name>
<proteinExistence type="predicted"/>
<reference evidence="2 3" key="1">
    <citation type="journal article" date="2019" name="Syst. Appl. Microbiol.">
        <title>Microvirga tunisiensis sp. nov., a root nodule symbiotic bacterium isolated from Lupinus micranthus and L. luteus grown in Northern Tunisia.</title>
        <authorList>
            <person name="Msaddak A."/>
            <person name="Rejili M."/>
            <person name="Duran D."/>
            <person name="Mars M."/>
            <person name="Palacios J.M."/>
            <person name="Ruiz-Argueso T."/>
            <person name="Rey L."/>
            <person name="Imperial J."/>
        </authorList>
    </citation>
    <scope>NUCLEOTIDE SEQUENCE [LARGE SCALE GENOMIC DNA]</scope>
    <source>
        <strain evidence="2 3">Lmie10</strain>
    </source>
</reference>
<feature type="compositionally biased region" description="Basic and acidic residues" evidence="1">
    <location>
        <begin position="50"/>
        <end position="67"/>
    </location>
</feature>
<dbReference type="RefSeq" id="WP_152713252.1">
    <property type="nucleotide sequence ID" value="NZ_VOSJ01001105.1"/>
</dbReference>
<keyword evidence="3" id="KW-1185">Reference proteome</keyword>
<sequence length="67" mass="7399">MAEQNTHSLDAAVEETIELAHQVIEQTRAEIARSQALSQAEADLAQSIDRMTDDHDNGAHEQQGRTD</sequence>
<dbReference type="Proteomes" id="UP000403266">
    <property type="component" value="Unassembled WGS sequence"/>
</dbReference>
<organism evidence="2 3">
    <name type="scientific">Microvirga tunisiensis</name>
    <dbReference type="NCBI Taxonomy" id="2108360"/>
    <lineage>
        <taxon>Bacteria</taxon>
        <taxon>Pseudomonadati</taxon>
        <taxon>Pseudomonadota</taxon>
        <taxon>Alphaproteobacteria</taxon>
        <taxon>Hyphomicrobiales</taxon>
        <taxon>Methylobacteriaceae</taxon>
        <taxon>Microvirga</taxon>
    </lineage>
</organism>
<evidence type="ECO:0000313" key="3">
    <source>
        <dbReference type="Proteomes" id="UP000403266"/>
    </source>
</evidence>
<dbReference type="OrthoDB" id="8021081at2"/>
<dbReference type="EMBL" id="VOSK01000073">
    <property type="protein sequence ID" value="MPR27108.1"/>
    <property type="molecule type" value="Genomic_DNA"/>
</dbReference>
<evidence type="ECO:0000256" key="1">
    <source>
        <dbReference type="SAM" id="MobiDB-lite"/>
    </source>
</evidence>
<protein>
    <submittedName>
        <fullName evidence="2">Uncharacterized protein</fullName>
    </submittedName>
</protein>
<comment type="caution">
    <text evidence="2">The sequence shown here is derived from an EMBL/GenBank/DDBJ whole genome shotgun (WGS) entry which is preliminary data.</text>
</comment>